<dbReference type="AlphaFoldDB" id="A0A6P8ZI60"/>
<evidence type="ECO:0000313" key="1">
    <source>
        <dbReference type="Proteomes" id="UP000515158"/>
    </source>
</evidence>
<dbReference type="GeneID" id="117640573"/>
<evidence type="ECO:0000313" key="3">
    <source>
        <dbReference type="RefSeq" id="XP_034233039.1"/>
    </source>
</evidence>
<evidence type="ECO:0000313" key="4">
    <source>
        <dbReference type="RefSeq" id="XP_034233040.1"/>
    </source>
</evidence>
<proteinExistence type="predicted"/>
<sequence length="141" mass="16042">MRASRFNRYNPTEKQKITGNLTLLQTFDDTAWAHMRMDIRANNEWKNGAFVLKFPKIGCSMFRANVPSLFKAVYKGVSMTGACSAPPGVYVFDDPVDWAFPNIHVFPYGHYYLTLNTGQRDSKNASLCSHVELRFIPKSVV</sequence>
<evidence type="ECO:0000313" key="2">
    <source>
        <dbReference type="RefSeq" id="XP_034233038.1"/>
    </source>
</evidence>
<dbReference type="RefSeq" id="XP_034233040.1">
    <property type="nucleotide sequence ID" value="XM_034377149.1"/>
</dbReference>
<accession>A0A6P8ZI60</accession>
<dbReference type="Proteomes" id="UP000515158">
    <property type="component" value="Unplaced"/>
</dbReference>
<organism evidence="3">
    <name type="scientific">Thrips palmi</name>
    <name type="common">Melon thrips</name>
    <dbReference type="NCBI Taxonomy" id="161013"/>
    <lineage>
        <taxon>Eukaryota</taxon>
        <taxon>Metazoa</taxon>
        <taxon>Ecdysozoa</taxon>
        <taxon>Arthropoda</taxon>
        <taxon>Hexapoda</taxon>
        <taxon>Insecta</taxon>
        <taxon>Pterygota</taxon>
        <taxon>Neoptera</taxon>
        <taxon>Paraneoptera</taxon>
        <taxon>Thysanoptera</taxon>
        <taxon>Terebrantia</taxon>
        <taxon>Thripoidea</taxon>
        <taxon>Thripidae</taxon>
        <taxon>Thrips</taxon>
    </lineage>
</organism>
<reference evidence="2 3" key="1">
    <citation type="submission" date="2025-04" db="UniProtKB">
        <authorList>
            <consortium name="RefSeq"/>
        </authorList>
    </citation>
    <scope>IDENTIFICATION</scope>
    <source>
        <tissue evidence="2 3">Total insect</tissue>
    </source>
</reference>
<dbReference type="RefSeq" id="XP_034233038.1">
    <property type="nucleotide sequence ID" value="XM_034377147.1"/>
</dbReference>
<dbReference type="KEGG" id="tpal:117640573"/>
<keyword evidence="1" id="KW-1185">Reference proteome</keyword>
<protein>
    <submittedName>
        <fullName evidence="2 3">Uncharacterized protein LOC117640573 isoform X1</fullName>
    </submittedName>
</protein>
<name>A0A6P8ZI60_THRPL</name>
<dbReference type="RefSeq" id="XP_034233039.1">
    <property type="nucleotide sequence ID" value="XM_034377148.1"/>
</dbReference>
<gene>
    <name evidence="2 3 4" type="primary">LOC117640573</name>
</gene>